<protein>
    <submittedName>
        <fullName evidence="6">ABC transporter substrate-binding protein</fullName>
    </submittedName>
</protein>
<dbReference type="PANTHER" id="PTHR30532:SF24">
    <property type="entry name" value="FERRIC ENTEROBACTIN-BINDING PERIPLASMIC PROTEIN FEPB"/>
    <property type="match status" value="1"/>
</dbReference>
<evidence type="ECO:0000256" key="3">
    <source>
        <dbReference type="ARBA" id="ARBA00022448"/>
    </source>
</evidence>
<evidence type="ECO:0000256" key="4">
    <source>
        <dbReference type="ARBA" id="ARBA00022729"/>
    </source>
</evidence>
<dbReference type="Proteomes" id="UP000602198">
    <property type="component" value="Unassembled WGS sequence"/>
</dbReference>
<dbReference type="InterPro" id="IPR051313">
    <property type="entry name" value="Bact_iron-sidero_bind"/>
</dbReference>
<sequence length="326" mass="34273">MGSTQTSRRWIRLGILAVIATLTVGVSACGSAEDESGGAGATVTVQHARGETQITGAPKRIVALGNQWLDTVLALDITPVGYLDNVAIIGDGRAPWQPDRLGGSKSISSTGNIVEQVIALEPDLVLVDNFIADEKRYGDLSKVVPTVAGLGAEITSPWQDLVTTLGKIVHEQDKATQVVNGLNAKIDGLAAANPGLRGKTYASTWLGSASQLMVLADPRDGSGKVFTQLGLTIPANILALPANQGRASLSTERLEELQSDLLLAGYSGNFDEKYRALPGYANLPAVQKDAVVFLTVQEITVVNQPTVLTIPYILDKISPALVNAAK</sequence>
<dbReference type="RefSeq" id="WP_201949999.1">
    <property type="nucleotide sequence ID" value="NZ_JAERRJ010000008.1"/>
</dbReference>
<keyword evidence="7" id="KW-1185">Reference proteome</keyword>
<accession>A0ABS1MAE6</accession>
<evidence type="ECO:0000256" key="2">
    <source>
        <dbReference type="ARBA" id="ARBA00008814"/>
    </source>
</evidence>
<keyword evidence="4" id="KW-0732">Signal</keyword>
<dbReference type="EMBL" id="JAERRJ010000008">
    <property type="protein sequence ID" value="MBL1077224.1"/>
    <property type="molecule type" value="Genomic_DNA"/>
</dbReference>
<keyword evidence="3" id="KW-0813">Transport</keyword>
<organism evidence="6 7">
    <name type="scientific">Nocardia acididurans</name>
    <dbReference type="NCBI Taxonomy" id="2802282"/>
    <lineage>
        <taxon>Bacteria</taxon>
        <taxon>Bacillati</taxon>
        <taxon>Actinomycetota</taxon>
        <taxon>Actinomycetes</taxon>
        <taxon>Mycobacteriales</taxon>
        <taxon>Nocardiaceae</taxon>
        <taxon>Nocardia</taxon>
    </lineage>
</organism>
<dbReference type="SUPFAM" id="SSF53807">
    <property type="entry name" value="Helical backbone' metal receptor"/>
    <property type="match status" value="1"/>
</dbReference>
<feature type="domain" description="Fe/B12 periplasmic-binding" evidence="5">
    <location>
        <begin position="60"/>
        <end position="325"/>
    </location>
</feature>
<evidence type="ECO:0000256" key="1">
    <source>
        <dbReference type="ARBA" id="ARBA00004196"/>
    </source>
</evidence>
<dbReference type="Gene3D" id="3.40.50.1980">
    <property type="entry name" value="Nitrogenase molybdenum iron protein domain"/>
    <property type="match status" value="2"/>
</dbReference>
<evidence type="ECO:0000313" key="7">
    <source>
        <dbReference type="Proteomes" id="UP000602198"/>
    </source>
</evidence>
<reference evidence="6 7" key="1">
    <citation type="submission" date="2021-01" db="EMBL/GenBank/DDBJ databases">
        <title>WGS of actinomycetes isolated from Thailand.</title>
        <authorList>
            <person name="Thawai C."/>
        </authorList>
    </citation>
    <scope>NUCLEOTIDE SEQUENCE [LARGE SCALE GENOMIC DNA]</scope>
    <source>
        <strain evidence="6 7">LPG 2</strain>
    </source>
</reference>
<proteinExistence type="inferred from homology"/>
<name>A0ABS1MAE6_9NOCA</name>
<evidence type="ECO:0000259" key="5">
    <source>
        <dbReference type="PROSITE" id="PS50983"/>
    </source>
</evidence>
<dbReference type="Pfam" id="PF01497">
    <property type="entry name" value="Peripla_BP_2"/>
    <property type="match status" value="1"/>
</dbReference>
<evidence type="ECO:0000313" key="6">
    <source>
        <dbReference type="EMBL" id="MBL1077224.1"/>
    </source>
</evidence>
<comment type="subcellular location">
    <subcellularLocation>
        <location evidence="1">Cell envelope</location>
    </subcellularLocation>
</comment>
<comment type="caution">
    <text evidence="6">The sequence shown here is derived from an EMBL/GenBank/DDBJ whole genome shotgun (WGS) entry which is preliminary data.</text>
</comment>
<gene>
    <name evidence="6" type="ORF">JK358_22755</name>
</gene>
<dbReference type="PROSITE" id="PS50983">
    <property type="entry name" value="FE_B12_PBP"/>
    <property type="match status" value="1"/>
</dbReference>
<dbReference type="InterPro" id="IPR002491">
    <property type="entry name" value="ABC_transptr_periplasmic_BD"/>
</dbReference>
<dbReference type="PANTHER" id="PTHR30532">
    <property type="entry name" value="IRON III DICITRATE-BINDING PERIPLASMIC PROTEIN"/>
    <property type="match status" value="1"/>
</dbReference>
<comment type="similarity">
    <text evidence="2">Belongs to the bacterial solute-binding protein 8 family.</text>
</comment>